<dbReference type="InterPro" id="IPR011004">
    <property type="entry name" value="Trimer_LpxA-like_sf"/>
</dbReference>
<reference evidence="4" key="1">
    <citation type="submission" date="2023-05" db="EMBL/GenBank/DDBJ databases">
        <title>Comparative genomics of Bacillaceae isolates and their secondary metabolite potential.</title>
        <authorList>
            <person name="Song L."/>
            <person name="Nielsen L.J."/>
            <person name="Mohite O."/>
            <person name="Xu X."/>
            <person name="Weber T."/>
            <person name="Kovacs A.T."/>
        </authorList>
    </citation>
    <scope>NUCLEOTIDE SEQUENCE</scope>
    <source>
        <strain evidence="4">B2_4</strain>
    </source>
</reference>
<dbReference type="Proteomes" id="UP001177943">
    <property type="component" value="Chromosome"/>
</dbReference>
<dbReference type="RefSeq" id="WP_283925448.1">
    <property type="nucleotide sequence ID" value="NZ_CP126084.1"/>
</dbReference>
<protein>
    <submittedName>
        <fullName evidence="4">NDP-sugar synthase</fullName>
    </submittedName>
</protein>
<gene>
    <name evidence="4" type="ORF">QNH46_17770</name>
</gene>
<evidence type="ECO:0000259" key="3">
    <source>
        <dbReference type="Pfam" id="PF25087"/>
    </source>
</evidence>
<name>A0AA95KV12_9BACL</name>
<dbReference type="Gene3D" id="2.160.10.10">
    <property type="entry name" value="Hexapeptide repeat proteins"/>
    <property type="match status" value="1"/>
</dbReference>
<dbReference type="InterPro" id="IPR050486">
    <property type="entry name" value="Mannose-1P_guanyltransferase"/>
</dbReference>
<dbReference type="InterPro" id="IPR005835">
    <property type="entry name" value="NTP_transferase_dom"/>
</dbReference>
<dbReference type="InterPro" id="IPR029044">
    <property type="entry name" value="Nucleotide-diphossugar_trans"/>
</dbReference>
<dbReference type="EMBL" id="CP126084">
    <property type="protein sequence ID" value="WHX47965.1"/>
    <property type="molecule type" value="Genomic_DNA"/>
</dbReference>
<sequence length="347" mass="38550">MKVLLLAGGMGSRLLPLTGQYPKPMAPVGNRPWLEHLITQLRDQGFREIVIALKHYPELVRGYFGSGRKWGVSIDYTLEKEALGTAGAIKHAEPKLGNSFIVLNADVVQELDLKPLVDFHAGHGQAVTIGLTEVEDPSQFGVVELAEGQRIVRFVEKPRKEEAPSRLINAGIYVMNKEALQLIPAGREVSIEREVFPKLIRTGMGVFGYQLKGYWLDMGTRARYRQVHWDVLDRKLPIPIYGEEIRPGVWVGRQCRISPRATIVPPVLIGDKVRIEDGVTVGPYSVIGSGCIIKEQAELSETILWEGCRVEYGAQLHQCVFGTGAEAGPNYALYEAVVNRMREAVTL</sequence>
<comment type="similarity">
    <text evidence="1">Belongs to the transferase hexapeptide repeat family.</text>
</comment>
<feature type="domain" description="Mannose-1-phosphate guanyltransferase C-terminal" evidence="3">
    <location>
        <begin position="263"/>
        <end position="334"/>
    </location>
</feature>
<dbReference type="SUPFAM" id="SSF51161">
    <property type="entry name" value="Trimeric LpxA-like enzymes"/>
    <property type="match status" value="1"/>
</dbReference>
<feature type="domain" description="Nucleotidyl transferase" evidence="2">
    <location>
        <begin position="2"/>
        <end position="232"/>
    </location>
</feature>
<dbReference type="Gene3D" id="3.90.550.10">
    <property type="entry name" value="Spore Coat Polysaccharide Biosynthesis Protein SpsA, Chain A"/>
    <property type="match status" value="1"/>
</dbReference>
<evidence type="ECO:0000256" key="1">
    <source>
        <dbReference type="ARBA" id="ARBA00007274"/>
    </source>
</evidence>
<accession>A0AA95KV12</accession>
<dbReference type="CDD" id="cd04181">
    <property type="entry name" value="NTP_transferase"/>
    <property type="match status" value="1"/>
</dbReference>
<organism evidence="4 5">
    <name type="scientific">Paenibacillus woosongensis</name>
    <dbReference type="NCBI Taxonomy" id="307580"/>
    <lineage>
        <taxon>Bacteria</taxon>
        <taxon>Bacillati</taxon>
        <taxon>Bacillota</taxon>
        <taxon>Bacilli</taxon>
        <taxon>Bacillales</taxon>
        <taxon>Paenibacillaceae</taxon>
        <taxon>Paenibacillus</taxon>
    </lineage>
</organism>
<evidence type="ECO:0000313" key="5">
    <source>
        <dbReference type="Proteomes" id="UP001177943"/>
    </source>
</evidence>
<dbReference type="PANTHER" id="PTHR22572">
    <property type="entry name" value="SUGAR-1-PHOSPHATE GUANYL TRANSFERASE"/>
    <property type="match status" value="1"/>
</dbReference>
<dbReference type="SUPFAM" id="SSF53448">
    <property type="entry name" value="Nucleotide-diphospho-sugar transferases"/>
    <property type="match status" value="1"/>
</dbReference>
<dbReference type="Pfam" id="PF25087">
    <property type="entry name" value="GMPPB_C"/>
    <property type="match status" value="1"/>
</dbReference>
<proteinExistence type="inferred from homology"/>
<dbReference type="Pfam" id="PF00483">
    <property type="entry name" value="NTP_transferase"/>
    <property type="match status" value="1"/>
</dbReference>
<dbReference type="AlphaFoldDB" id="A0AA95KV12"/>
<evidence type="ECO:0000313" key="4">
    <source>
        <dbReference type="EMBL" id="WHX47965.1"/>
    </source>
</evidence>
<evidence type="ECO:0000259" key="2">
    <source>
        <dbReference type="Pfam" id="PF00483"/>
    </source>
</evidence>
<dbReference type="InterPro" id="IPR056729">
    <property type="entry name" value="GMPPB_C"/>
</dbReference>
<dbReference type="KEGG" id="pwn:QNH46_17770"/>